<proteinExistence type="predicted"/>
<dbReference type="RefSeq" id="WP_057627419.1">
    <property type="nucleotide sequence ID" value="NZ_LDJJ01000017.1"/>
</dbReference>
<protein>
    <recommendedName>
        <fullName evidence="4">Outer membrane protein beta-barrel domain-containing protein</fullName>
    </recommendedName>
</protein>
<dbReference type="AlphaFoldDB" id="A0A0R0CHV1"/>
<evidence type="ECO:0000313" key="3">
    <source>
        <dbReference type="Proteomes" id="UP000051863"/>
    </source>
</evidence>
<dbReference type="OrthoDB" id="6048657at2"/>
<accession>A0A0R0CHV1</accession>
<comment type="caution">
    <text evidence="2">The sequence shown here is derived from an EMBL/GenBank/DDBJ whole genome shotgun (WGS) entry which is preliminary data.</text>
</comment>
<reference evidence="2 3" key="1">
    <citation type="submission" date="2015-05" db="EMBL/GenBank/DDBJ databases">
        <title>Genome sequencing and analysis of members of genus Stenotrophomonas.</title>
        <authorList>
            <person name="Patil P.P."/>
            <person name="Midha S."/>
            <person name="Patil P.B."/>
        </authorList>
    </citation>
    <scope>NUCLEOTIDE SEQUENCE [LARGE SCALE GENOMIC DNA]</scope>
    <source>
        <strain evidence="2 3">DSM 18941</strain>
    </source>
</reference>
<gene>
    <name evidence="2" type="ORF">ABB27_06245</name>
</gene>
<evidence type="ECO:0008006" key="4">
    <source>
        <dbReference type="Google" id="ProtNLM"/>
    </source>
</evidence>
<dbReference type="PATRIC" id="fig|405446.3.peg.579"/>
<evidence type="ECO:0000313" key="2">
    <source>
        <dbReference type="EMBL" id="KRG69449.1"/>
    </source>
</evidence>
<sequence>MRKTLILAAMLAAAPVVASADELSYTYAEAGWTQVKINDNELNDPSLDGAYLRGSFDIADKVNLFAGYSQVRKSVSWGNGVRSKFQLGQPELGAGYHMNMSDRVDFTADIAWLRLSLEEKVSGAGEFNGTYKDHTNAGRVTIGLRGKPSARTEAWIKGGALDGSDMDTEFVGVLGGQVKFNKTWGVVAEGQWQGDFAQYSVGVRASF</sequence>
<feature type="chain" id="PRO_5006394063" description="Outer membrane protein beta-barrel domain-containing protein" evidence="1">
    <location>
        <begin position="21"/>
        <end position="207"/>
    </location>
</feature>
<evidence type="ECO:0000256" key="1">
    <source>
        <dbReference type="SAM" id="SignalP"/>
    </source>
</evidence>
<feature type="signal peptide" evidence="1">
    <location>
        <begin position="1"/>
        <end position="20"/>
    </location>
</feature>
<dbReference type="EMBL" id="LDJJ01000017">
    <property type="protein sequence ID" value="KRG69449.1"/>
    <property type="molecule type" value="Genomic_DNA"/>
</dbReference>
<keyword evidence="1" id="KW-0732">Signal</keyword>
<organism evidence="2 3">
    <name type="scientific">Stenotrophomonas terrae</name>
    <dbReference type="NCBI Taxonomy" id="405446"/>
    <lineage>
        <taxon>Bacteria</taxon>
        <taxon>Pseudomonadati</taxon>
        <taxon>Pseudomonadota</taxon>
        <taxon>Gammaproteobacteria</taxon>
        <taxon>Lysobacterales</taxon>
        <taxon>Lysobacteraceae</taxon>
        <taxon>Stenotrophomonas</taxon>
    </lineage>
</organism>
<dbReference type="Proteomes" id="UP000051863">
    <property type="component" value="Unassembled WGS sequence"/>
</dbReference>
<name>A0A0R0CHV1_9GAMM</name>
<keyword evidence="3" id="KW-1185">Reference proteome</keyword>